<keyword evidence="2 8" id="KW-0808">Transferase</keyword>
<keyword evidence="4" id="KW-0235">DNA replication</keyword>
<keyword evidence="5" id="KW-0239">DNA-directed DNA polymerase</keyword>
<evidence type="ECO:0000256" key="5">
    <source>
        <dbReference type="ARBA" id="ARBA00022932"/>
    </source>
</evidence>
<dbReference type="EC" id="2.7.7.7" evidence="1"/>
<dbReference type="Pfam" id="PF02811">
    <property type="entry name" value="PHP"/>
    <property type="match status" value="1"/>
</dbReference>
<evidence type="ECO:0000256" key="1">
    <source>
        <dbReference type="ARBA" id="ARBA00012417"/>
    </source>
</evidence>
<evidence type="ECO:0000256" key="4">
    <source>
        <dbReference type="ARBA" id="ARBA00022705"/>
    </source>
</evidence>
<name>A0A6N9NDK1_9FLAO</name>
<dbReference type="Pfam" id="PF17657">
    <property type="entry name" value="DNA_pol3_finger"/>
    <property type="match status" value="1"/>
</dbReference>
<dbReference type="EMBL" id="WWNE01000003">
    <property type="protein sequence ID" value="NBG64666.1"/>
    <property type="molecule type" value="Genomic_DNA"/>
</dbReference>
<dbReference type="InterPro" id="IPR003141">
    <property type="entry name" value="Pol/His_phosphatase_N"/>
</dbReference>
<dbReference type="NCBIfam" id="TIGR00594">
    <property type="entry name" value="polc"/>
    <property type="match status" value="1"/>
</dbReference>
<dbReference type="Proteomes" id="UP000470771">
    <property type="component" value="Unassembled WGS sequence"/>
</dbReference>
<dbReference type="InterPro" id="IPR011708">
    <property type="entry name" value="DNA_pol3_alpha_NTPase_dom"/>
</dbReference>
<evidence type="ECO:0000256" key="3">
    <source>
        <dbReference type="ARBA" id="ARBA00022695"/>
    </source>
</evidence>
<dbReference type="InterPro" id="IPR016195">
    <property type="entry name" value="Pol/histidinol_Pase-like"/>
</dbReference>
<dbReference type="SUPFAM" id="SSF89550">
    <property type="entry name" value="PHP domain-like"/>
    <property type="match status" value="1"/>
</dbReference>
<comment type="catalytic activity">
    <reaction evidence="6">
        <text>DNA(n) + a 2'-deoxyribonucleoside 5'-triphosphate = DNA(n+1) + diphosphate</text>
        <dbReference type="Rhea" id="RHEA:22508"/>
        <dbReference type="Rhea" id="RHEA-COMP:17339"/>
        <dbReference type="Rhea" id="RHEA-COMP:17340"/>
        <dbReference type="ChEBI" id="CHEBI:33019"/>
        <dbReference type="ChEBI" id="CHEBI:61560"/>
        <dbReference type="ChEBI" id="CHEBI:173112"/>
        <dbReference type="EC" id="2.7.7.7"/>
    </reaction>
</comment>
<dbReference type="InterPro" id="IPR004805">
    <property type="entry name" value="DnaE2/DnaE/PolC"/>
</dbReference>
<dbReference type="Pfam" id="PF14579">
    <property type="entry name" value="HHH_6"/>
    <property type="match status" value="1"/>
</dbReference>
<dbReference type="InterPro" id="IPR004013">
    <property type="entry name" value="PHP_dom"/>
</dbReference>
<dbReference type="GO" id="GO:0003887">
    <property type="term" value="F:DNA-directed DNA polymerase activity"/>
    <property type="evidence" value="ECO:0007669"/>
    <property type="project" value="UniProtKB-KW"/>
</dbReference>
<dbReference type="Pfam" id="PF07733">
    <property type="entry name" value="DNA_pol3_alpha"/>
    <property type="match status" value="1"/>
</dbReference>
<dbReference type="RefSeq" id="WP_160631060.1">
    <property type="nucleotide sequence ID" value="NZ_WWNE01000003.1"/>
</dbReference>
<evidence type="ECO:0000256" key="2">
    <source>
        <dbReference type="ARBA" id="ARBA00022679"/>
    </source>
</evidence>
<reference evidence="8 9" key="1">
    <citation type="submission" date="2019-12" db="EMBL/GenBank/DDBJ databases">
        <authorList>
            <person name="Zhao J."/>
        </authorList>
    </citation>
    <scope>NUCLEOTIDE SEQUENCE [LARGE SCALE GENOMIC DNA]</scope>
    <source>
        <strain evidence="8 9">S-15</strain>
    </source>
</reference>
<gene>
    <name evidence="8" type="primary">dnaE</name>
    <name evidence="8" type="ORF">GQN54_00965</name>
</gene>
<keyword evidence="9" id="KW-1185">Reference proteome</keyword>
<protein>
    <recommendedName>
        <fullName evidence="1">DNA-directed DNA polymerase</fullName>
        <ecNumber evidence="1">2.7.7.7</ecNumber>
    </recommendedName>
</protein>
<evidence type="ECO:0000256" key="6">
    <source>
        <dbReference type="ARBA" id="ARBA00049244"/>
    </source>
</evidence>
<dbReference type="InterPro" id="IPR029460">
    <property type="entry name" value="DNAPol_HHH"/>
</dbReference>
<dbReference type="GO" id="GO:0006260">
    <property type="term" value="P:DNA replication"/>
    <property type="evidence" value="ECO:0007669"/>
    <property type="project" value="UniProtKB-KW"/>
</dbReference>
<dbReference type="Gene3D" id="3.20.20.140">
    <property type="entry name" value="Metal-dependent hydrolases"/>
    <property type="match status" value="2"/>
</dbReference>
<accession>A0A6N9NDK1</accession>
<dbReference type="Gene3D" id="1.10.150.870">
    <property type="match status" value="1"/>
</dbReference>
<sequence length="987" mass="113281">MLLNNHTYFSFKYGTLSPKKLVELSVALGYQQVVVTDINNTSACLNVVRLTNKEGLKPIVGIDFRNGVAQQFVGLAQNNEGFLALNRLLSQHLHLQQAFNGRAPKMKNVIIVYPFSVVDYDWELANHEWIGVKVSDLTRLPFSKWKSRLDKMVILQTATFQNKRDFNAHRLLRAIDNNKLLSQLPKEEEGSLEQTFLSKEGLLQAFAEFPQIIENTIKVVDSCSIHFNYKGTGKSNTIHENKQLFGQSAEEDTALLRKLCYDNLKLRYENPSAAVFERVEKELKVINEQRFATYFLINWDMLRYAREKGYFYVGRGSGANSIVAYCLLITDVDPIELDLYFERFINPFRENPPDFDIDFSWKDRNDVTRYLFEKYGLEHTALVATYSTFQQRAVIRELGKVFGLPKNEIDRFAEEPSTSTKLDDIQRLIYRYAAYLHGFPSHLSVHAGGILIAERPIHYFSATSLPPKGFPITHYSMLEAEDAGLYKFDVLSQRGLGHIRDAAEMVEKRHGITLDIHDVKRFKEDEKVKALLREGQTMGCFYVESPAMRMLLRKLRVDHYLGLVAASSIIRPGVAKSGMMREYILRFNNMPREKPTHPILEELMKETFGVMVYQEDVIKVAHQFAGLTLGEADMLRRGMSGKFRSREEFQKVKDQFYANCATKGYPSTTINEVWLQIESFAGYAFSKGHSASYAVESYQSLYLKAHFPHEFIVGVINNFGGFYSREAYFQEARRQGAIIHGPCVNKSDYLTTLHNEKDIYMGFIHMTDFEERVAIKIVSERNENGDYLDLKDFVNRLSISVEQLRILIRIGAFRFSGKTRQALLWEVHQLLGTAKKSQPKRDLFGPAVKEFQLPKLDQNPLLEVLDQRLILGFPLCSPFELVKKMPEGLTFVNQLNGVVGKKVRMVGYLVTIKNTRTTSRKTMQFGTFVDANGDWIDTVHFPPVAARYPFRGKGCYLIEGKTVEEFGYVTVEVTYLQKLDDLQVEDV</sequence>
<evidence type="ECO:0000313" key="8">
    <source>
        <dbReference type="EMBL" id="NBG64666.1"/>
    </source>
</evidence>
<evidence type="ECO:0000259" key="7">
    <source>
        <dbReference type="SMART" id="SM00481"/>
    </source>
</evidence>
<feature type="domain" description="Polymerase/histidinol phosphatase N-terminal" evidence="7">
    <location>
        <begin position="1"/>
        <end position="68"/>
    </location>
</feature>
<organism evidence="8 9">
    <name type="scientific">Acidiluteibacter ferrifornacis</name>
    <dbReference type="NCBI Taxonomy" id="2692424"/>
    <lineage>
        <taxon>Bacteria</taxon>
        <taxon>Pseudomonadati</taxon>
        <taxon>Bacteroidota</taxon>
        <taxon>Flavobacteriia</taxon>
        <taxon>Flavobacteriales</taxon>
        <taxon>Cryomorphaceae</taxon>
        <taxon>Acidiluteibacter</taxon>
    </lineage>
</organism>
<dbReference type="InterPro" id="IPR040982">
    <property type="entry name" value="DNA_pol3_finger"/>
</dbReference>
<dbReference type="AlphaFoldDB" id="A0A6N9NDK1"/>
<dbReference type="SMART" id="SM00481">
    <property type="entry name" value="POLIIIAc"/>
    <property type="match status" value="1"/>
</dbReference>
<proteinExistence type="predicted"/>
<comment type="caution">
    <text evidence="8">The sequence shown here is derived from an EMBL/GenBank/DDBJ whole genome shotgun (WGS) entry which is preliminary data.</text>
</comment>
<dbReference type="PANTHER" id="PTHR32294">
    <property type="entry name" value="DNA POLYMERASE III SUBUNIT ALPHA"/>
    <property type="match status" value="1"/>
</dbReference>
<dbReference type="GO" id="GO:0008408">
    <property type="term" value="F:3'-5' exonuclease activity"/>
    <property type="evidence" value="ECO:0007669"/>
    <property type="project" value="InterPro"/>
</dbReference>
<evidence type="ECO:0000313" key="9">
    <source>
        <dbReference type="Proteomes" id="UP000470771"/>
    </source>
</evidence>
<keyword evidence="3 8" id="KW-0548">Nucleotidyltransferase</keyword>